<evidence type="ECO:0000313" key="2">
    <source>
        <dbReference type="Proteomes" id="UP000738349"/>
    </source>
</evidence>
<comment type="caution">
    <text evidence="1">The sequence shown here is derived from an EMBL/GenBank/DDBJ whole genome shotgun (WGS) entry which is preliminary data.</text>
</comment>
<dbReference type="EMBL" id="JAGMUV010000021">
    <property type="protein sequence ID" value="KAH7124749.1"/>
    <property type="molecule type" value="Genomic_DNA"/>
</dbReference>
<protein>
    <submittedName>
        <fullName evidence="1">Uncharacterized protein</fullName>
    </submittedName>
</protein>
<dbReference type="OrthoDB" id="5112785at2759"/>
<accession>A0A9P9DRV8</accession>
<sequence length="130" mass="14873">MPFPDCVFLPTYWGFACASCIARHRVIKCSFNILLTEHLDRFWEKVQVTIDDLGLAALRWLERGHPLSTFDLHVLKPPGNVVDILEAISPTSWHSPYRSPRLCSRPTPLTRASRMVALMFPYPAVPIRKT</sequence>
<dbReference type="Proteomes" id="UP000738349">
    <property type="component" value="Unassembled WGS sequence"/>
</dbReference>
<proteinExistence type="predicted"/>
<evidence type="ECO:0000313" key="1">
    <source>
        <dbReference type="EMBL" id="KAH7124749.1"/>
    </source>
</evidence>
<reference evidence="1" key="1">
    <citation type="journal article" date="2021" name="Nat. Commun.">
        <title>Genetic determinants of endophytism in the Arabidopsis root mycobiome.</title>
        <authorList>
            <person name="Mesny F."/>
            <person name="Miyauchi S."/>
            <person name="Thiergart T."/>
            <person name="Pickel B."/>
            <person name="Atanasova L."/>
            <person name="Karlsson M."/>
            <person name="Huettel B."/>
            <person name="Barry K.W."/>
            <person name="Haridas S."/>
            <person name="Chen C."/>
            <person name="Bauer D."/>
            <person name="Andreopoulos W."/>
            <person name="Pangilinan J."/>
            <person name="LaButti K."/>
            <person name="Riley R."/>
            <person name="Lipzen A."/>
            <person name="Clum A."/>
            <person name="Drula E."/>
            <person name="Henrissat B."/>
            <person name="Kohler A."/>
            <person name="Grigoriev I.V."/>
            <person name="Martin F.M."/>
            <person name="Hacquard S."/>
        </authorList>
    </citation>
    <scope>NUCLEOTIDE SEQUENCE</scope>
    <source>
        <strain evidence="1">MPI-CAGE-AT-0147</strain>
    </source>
</reference>
<dbReference type="AlphaFoldDB" id="A0A9P9DRV8"/>
<organism evidence="1 2">
    <name type="scientific">Dactylonectria macrodidyma</name>
    <dbReference type="NCBI Taxonomy" id="307937"/>
    <lineage>
        <taxon>Eukaryota</taxon>
        <taxon>Fungi</taxon>
        <taxon>Dikarya</taxon>
        <taxon>Ascomycota</taxon>
        <taxon>Pezizomycotina</taxon>
        <taxon>Sordariomycetes</taxon>
        <taxon>Hypocreomycetidae</taxon>
        <taxon>Hypocreales</taxon>
        <taxon>Nectriaceae</taxon>
        <taxon>Dactylonectria</taxon>
    </lineage>
</organism>
<name>A0A9P9DRV8_9HYPO</name>
<gene>
    <name evidence="1" type="ORF">EDB81DRAFT_765537</name>
</gene>
<keyword evidence="2" id="KW-1185">Reference proteome</keyword>